<evidence type="ECO:0000256" key="1">
    <source>
        <dbReference type="ARBA" id="ARBA00007812"/>
    </source>
</evidence>
<name>A0A7Z0ETW6_9ACTN</name>
<protein>
    <submittedName>
        <fullName evidence="8">Benzoylformate decarboxylase</fullName>
        <ecNumber evidence="8">4.1.1.7</ecNumber>
    </submittedName>
</protein>
<evidence type="ECO:0000259" key="7">
    <source>
        <dbReference type="Pfam" id="PF02776"/>
    </source>
</evidence>
<dbReference type="InterPro" id="IPR029061">
    <property type="entry name" value="THDP-binding"/>
</dbReference>
<dbReference type="EC" id="4.1.1.7" evidence="8"/>
<reference evidence="8 9" key="1">
    <citation type="submission" date="2020-07" db="EMBL/GenBank/DDBJ databases">
        <title>Sequencing the genomes of 1000 actinobacteria strains.</title>
        <authorList>
            <person name="Klenk H.-P."/>
        </authorList>
    </citation>
    <scope>NUCLEOTIDE SEQUENCE [LARGE SCALE GENOMIC DNA]</scope>
    <source>
        <strain evidence="8 9">DSM 44442</strain>
    </source>
</reference>
<dbReference type="RefSeq" id="WP_179829379.1">
    <property type="nucleotide sequence ID" value="NZ_JACCFS010000001.1"/>
</dbReference>
<dbReference type="GO" id="GO:0050660">
    <property type="term" value="F:flavin adenine dinucleotide binding"/>
    <property type="evidence" value="ECO:0007669"/>
    <property type="project" value="TreeGrafter"/>
</dbReference>
<feature type="domain" description="Thiamine pyrophosphate enzyme central" evidence="5">
    <location>
        <begin position="199"/>
        <end position="330"/>
    </location>
</feature>
<dbReference type="Pfam" id="PF02776">
    <property type="entry name" value="TPP_enzyme_N"/>
    <property type="match status" value="1"/>
</dbReference>
<dbReference type="CDD" id="cd07035">
    <property type="entry name" value="TPP_PYR_POX_like"/>
    <property type="match status" value="1"/>
</dbReference>
<dbReference type="Pfam" id="PF00205">
    <property type="entry name" value="TPP_enzyme_M"/>
    <property type="match status" value="1"/>
</dbReference>
<keyword evidence="9" id="KW-1185">Reference proteome</keyword>
<dbReference type="EMBL" id="JACCFS010000001">
    <property type="protein sequence ID" value="NYJ38210.1"/>
    <property type="molecule type" value="Genomic_DNA"/>
</dbReference>
<keyword evidence="2 3" id="KW-0786">Thiamine pyrophosphate</keyword>
<evidence type="ECO:0000313" key="8">
    <source>
        <dbReference type="EMBL" id="NYJ38210.1"/>
    </source>
</evidence>
<proteinExistence type="inferred from homology"/>
<feature type="region of interest" description="Disordered" evidence="4">
    <location>
        <begin position="340"/>
        <end position="366"/>
    </location>
</feature>
<dbReference type="GO" id="GO:0030976">
    <property type="term" value="F:thiamine pyrophosphate binding"/>
    <property type="evidence" value="ECO:0007669"/>
    <property type="project" value="InterPro"/>
</dbReference>
<dbReference type="InterPro" id="IPR045229">
    <property type="entry name" value="TPP_enz"/>
</dbReference>
<dbReference type="Gene3D" id="3.40.50.1220">
    <property type="entry name" value="TPP-binding domain"/>
    <property type="match status" value="1"/>
</dbReference>
<dbReference type="InterPro" id="IPR011766">
    <property type="entry name" value="TPP_enzyme_TPP-bd"/>
</dbReference>
<comment type="caution">
    <text evidence="8">The sequence shown here is derived from an EMBL/GenBank/DDBJ whole genome shotgun (WGS) entry which is preliminary data.</text>
</comment>
<evidence type="ECO:0000256" key="2">
    <source>
        <dbReference type="ARBA" id="ARBA00023052"/>
    </source>
</evidence>
<dbReference type="GO" id="GO:0000287">
    <property type="term" value="F:magnesium ion binding"/>
    <property type="evidence" value="ECO:0007669"/>
    <property type="project" value="InterPro"/>
</dbReference>
<dbReference type="InterPro" id="IPR012000">
    <property type="entry name" value="Thiamin_PyroP_enz_cen_dom"/>
</dbReference>
<dbReference type="Gene3D" id="3.40.50.970">
    <property type="match status" value="2"/>
</dbReference>
<dbReference type="InterPro" id="IPR012001">
    <property type="entry name" value="Thiamin_PyroP_enz_TPP-bd_dom"/>
</dbReference>
<organism evidence="8 9">
    <name type="scientific">Nocardiopsis aegyptia</name>
    <dbReference type="NCBI Taxonomy" id="220378"/>
    <lineage>
        <taxon>Bacteria</taxon>
        <taxon>Bacillati</taxon>
        <taxon>Actinomycetota</taxon>
        <taxon>Actinomycetes</taxon>
        <taxon>Streptosporangiales</taxon>
        <taxon>Nocardiopsidaceae</taxon>
        <taxon>Nocardiopsis</taxon>
    </lineage>
</organism>
<dbReference type="AlphaFoldDB" id="A0A7Z0ETW6"/>
<dbReference type="Pfam" id="PF02775">
    <property type="entry name" value="TPP_enzyme_C"/>
    <property type="match status" value="1"/>
</dbReference>
<feature type="domain" description="Thiamine pyrophosphate enzyme TPP-binding" evidence="6">
    <location>
        <begin position="398"/>
        <end position="539"/>
    </location>
</feature>
<dbReference type="PANTHER" id="PTHR18968:SF133">
    <property type="entry name" value="BENZOYLFORMATE DECARBOXYLASE"/>
    <property type="match status" value="1"/>
</dbReference>
<dbReference type="Proteomes" id="UP000572051">
    <property type="component" value="Unassembled WGS sequence"/>
</dbReference>
<sequence>MPDHHRPPATVRDHTLRLLRELGLTTVFANPGSTEVPFLVDLPDDIDFVLGLHEGSVVGMATGWALARERPALVQLHTTAGLGNAVGALATARVNRAPLVVLVGQQDRRHLAHEPFLAGHLEGLAGDYPVAVHQPVRAQDVPGAVARAHHEAVQGRGPVLVVVCMDDWARPMDPDQPRAAPARVARPLHVAPDDAAATEIAAFLDGARSPALVVGAGADSAPAWRALTDLAERLRAPVFQESFGARAGFPQDHPLFAGHLPAERSRLRAALRGHDAVLVVGAPALRQYIYADGPLVDPGTRLAMVGDDDGEAHRGAADLAVIAPVAAFTAAVAALVDDRTNAPAPTRSGPAAGPDREVPAPPAEGEPLRPAHVLAALAARVGPDTAVVEETPSSRPRLHRLLPARAPLGFLSAAMGGLGFALPAATGLRMAAPTRPVVAVVGDGSALYQVQALWSAARYRVGVLFVVLSNGRYAVMDRLAEHGGGKAPWPDFPEVSLAALARGLGCPAVEVATHTELCRALDEATAGLAERETPLLLDVTVAPDPDFAP</sequence>
<dbReference type="CDD" id="cd02002">
    <property type="entry name" value="TPP_BFDC"/>
    <property type="match status" value="1"/>
</dbReference>
<comment type="similarity">
    <text evidence="1 3">Belongs to the TPP enzyme family.</text>
</comment>
<dbReference type="SUPFAM" id="SSF52467">
    <property type="entry name" value="DHS-like NAD/FAD-binding domain"/>
    <property type="match status" value="1"/>
</dbReference>
<dbReference type="GO" id="GO:0003984">
    <property type="term" value="F:acetolactate synthase activity"/>
    <property type="evidence" value="ECO:0007669"/>
    <property type="project" value="TreeGrafter"/>
</dbReference>
<evidence type="ECO:0000259" key="6">
    <source>
        <dbReference type="Pfam" id="PF02775"/>
    </source>
</evidence>
<dbReference type="InterPro" id="IPR029035">
    <property type="entry name" value="DHS-like_NAD/FAD-binding_dom"/>
</dbReference>
<keyword evidence="8" id="KW-0456">Lyase</keyword>
<evidence type="ECO:0000256" key="3">
    <source>
        <dbReference type="RuleBase" id="RU362132"/>
    </source>
</evidence>
<feature type="domain" description="Thiamine pyrophosphate enzyme N-terminal TPP-binding" evidence="7">
    <location>
        <begin position="10"/>
        <end position="114"/>
    </location>
</feature>
<accession>A0A7Z0ETW6</accession>
<gene>
    <name evidence="8" type="ORF">HNR10_006091</name>
</gene>
<dbReference type="GO" id="GO:0050695">
    <property type="term" value="F:benzoylformate decarboxylase activity"/>
    <property type="evidence" value="ECO:0007669"/>
    <property type="project" value="UniProtKB-EC"/>
</dbReference>
<dbReference type="PANTHER" id="PTHR18968">
    <property type="entry name" value="THIAMINE PYROPHOSPHATE ENZYMES"/>
    <property type="match status" value="1"/>
</dbReference>
<dbReference type="SUPFAM" id="SSF52518">
    <property type="entry name" value="Thiamin diphosphate-binding fold (THDP-binding)"/>
    <property type="match status" value="2"/>
</dbReference>
<evidence type="ECO:0000259" key="5">
    <source>
        <dbReference type="Pfam" id="PF00205"/>
    </source>
</evidence>
<evidence type="ECO:0000256" key="4">
    <source>
        <dbReference type="SAM" id="MobiDB-lite"/>
    </source>
</evidence>
<evidence type="ECO:0000313" key="9">
    <source>
        <dbReference type="Proteomes" id="UP000572051"/>
    </source>
</evidence>